<evidence type="ECO:0000313" key="9">
    <source>
        <dbReference type="Proteomes" id="UP000072618"/>
    </source>
</evidence>
<name>A0A0Z8D6U1_STRSU</name>
<dbReference type="EMBL" id="FIFW01000005">
    <property type="protein sequence ID" value="CYU38032.1"/>
    <property type="molecule type" value="Genomic_DNA"/>
</dbReference>
<feature type="transmembrane region" description="Helical" evidence="6">
    <location>
        <begin position="411"/>
        <end position="431"/>
    </location>
</feature>
<feature type="transmembrane region" description="Helical" evidence="6">
    <location>
        <begin position="378"/>
        <end position="399"/>
    </location>
</feature>
<keyword evidence="4 6" id="KW-1133">Transmembrane helix</keyword>
<evidence type="ECO:0000256" key="4">
    <source>
        <dbReference type="ARBA" id="ARBA00022989"/>
    </source>
</evidence>
<sequence>MKSSKKNFFYQAFYQVLILMIPLFTTPFLTRTMGIEALGEYSFYYSIAYYFVIVIKLGLDNYGNRQIAKIREEKEQLSQNFWGIYYFQLFIGIVISAIYILLIFLDSDDLWIKISMIPLLLSSVIDITWFFYGLEEFKITVLRNTLIKLGTTVLIFLLIKSDYDLLLYSFLLSLSNFFSQLYLWFFLSKRVTFKLPHEVEILHHIKPNLILFLPVLAVSVYKIMAKILLGYMTTATQVGYFDSSDKVIQIPLALVTSLGTVMMPRMSNLYAKESLKDADRVFSQSIEIAMFLSTALGFGLMGVAKTFVPWYYGENFDVVIILFQILLPSSIFLAFANVIRTQYLIPNSRDKVYITTLFLGAIVNLLANILLIPQYAAIGAAIATLIAEVVVCLSQAYSIRKEIPIVKYFQLALKYVVSGFIMYIVVVQVDFLKLSPIFSLAIQILIGFFIYMLSLFLFLNQQKRSILVKRILNVIKYGRKNDRFN</sequence>
<dbReference type="Pfam" id="PF01943">
    <property type="entry name" value="Polysacc_synt"/>
    <property type="match status" value="1"/>
</dbReference>
<evidence type="ECO:0000256" key="3">
    <source>
        <dbReference type="ARBA" id="ARBA00022692"/>
    </source>
</evidence>
<protein>
    <submittedName>
        <fullName evidence="7">Transporter</fullName>
    </submittedName>
</protein>
<keyword evidence="3 6" id="KW-0812">Transmembrane</keyword>
<evidence type="ECO:0000313" key="10">
    <source>
        <dbReference type="Proteomes" id="UP000073434"/>
    </source>
</evidence>
<feature type="transmembrane region" description="Helical" evidence="6">
    <location>
        <begin position="12"/>
        <end position="30"/>
    </location>
</feature>
<feature type="transmembrane region" description="Helical" evidence="6">
    <location>
        <begin position="141"/>
        <end position="159"/>
    </location>
</feature>
<feature type="transmembrane region" description="Helical" evidence="6">
    <location>
        <begin position="80"/>
        <end position="104"/>
    </location>
</feature>
<comment type="subcellular location">
    <subcellularLocation>
        <location evidence="1">Cell membrane</location>
        <topology evidence="1">Multi-pass membrane protein</topology>
    </subcellularLocation>
</comment>
<feature type="transmembrane region" description="Helical" evidence="6">
    <location>
        <begin position="208"/>
        <end position="228"/>
    </location>
</feature>
<feature type="transmembrane region" description="Helical" evidence="6">
    <location>
        <begin position="42"/>
        <end position="59"/>
    </location>
</feature>
<dbReference type="RefSeq" id="WP_044673295.1">
    <property type="nucleotide sequence ID" value="NZ_CEEW01000074.1"/>
</dbReference>
<dbReference type="Proteomes" id="UP000073434">
    <property type="component" value="Unassembled WGS sequence"/>
</dbReference>
<evidence type="ECO:0000256" key="2">
    <source>
        <dbReference type="ARBA" id="ARBA00022475"/>
    </source>
</evidence>
<keyword evidence="2" id="KW-1003">Cell membrane</keyword>
<gene>
    <name evidence="7" type="primary">wzx</name>
    <name evidence="7" type="ORF">ERS132385_00672</name>
    <name evidence="8" type="ORF">ERS132394_01193</name>
</gene>
<dbReference type="PANTHER" id="PTHR30250:SF11">
    <property type="entry name" value="O-ANTIGEN TRANSPORTER-RELATED"/>
    <property type="match status" value="1"/>
</dbReference>
<dbReference type="Proteomes" id="UP000072618">
    <property type="component" value="Unassembled WGS sequence"/>
</dbReference>
<feature type="transmembrane region" description="Helical" evidence="6">
    <location>
        <begin position="165"/>
        <end position="187"/>
    </location>
</feature>
<feature type="transmembrane region" description="Helical" evidence="6">
    <location>
        <begin position="318"/>
        <end position="340"/>
    </location>
</feature>
<dbReference type="InterPro" id="IPR002797">
    <property type="entry name" value="Polysacc_synth"/>
</dbReference>
<feature type="transmembrane region" description="Helical" evidence="6">
    <location>
        <begin position="248"/>
        <end position="267"/>
    </location>
</feature>
<dbReference type="GO" id="GO:0005886">
    <property type="term" value="C:plasma membrane"/>
    <property type="evidence" value="ECO:0007669"/>
    <property type="project" value="UniProtKB-SubCell"/>
</dbReference>
<feature type="transmembrane region" description="Helical" evidence="6">
    <location>
        <begin position="437"/>
        <end position="459"/>
    </location>
</feature>
<organism evidence="7 10">
    <name type="scientific">Streptococcus suis</name>
    <dbReference type="NCBI Taxonomy" id="1307"/>
    <lineage>
        <taxon>Bacteria</taxon>
        <taxon>Bacillati</taxon>
        <taxon>Bacillota</taxon>
        <taxon>Bacilli</taxon>
        <taxon>Lactobacillales</taxon>
        <taxon>Streptococcaceae</taxon>
        <taxon>Streptococcus</taxon>
    </lineage>
</organism>
<feature type="transmembrane region" description="Helical" evidence="6">
    <location>
        <begin position="110"/>
        <end position="134"/>
    </location>
</feature>
<dbReference type="AlphaFoldDB" id="A0A0Z8D6U1"/>
<dbReference type="EMBL" id="FIGJ01000012">
    <property type="protein sequence ID" value="CYU69301.1"/>
    <property type="molecule type" value="Genomic_DNA"/>
</dbReference>
<feature type="transmembrane region" description="Helical" evidence="6">
    <location>
        <begin position="288"/>
        <end position="312"/>
    </location>
</feature>
<evidence type="ECO:0000313" key="8">
    <source>
        <dbReference type="EMBL" id="CYU69301.1"/>
    </source>
</evidence>
<accession>A0A0Z8D6U1</accession>
<reference evidence="9 10" key="1">
    <citation type="submission" date="2016-02" db="EMBL/GenBank/DDBJ databases">
        <authorList>
            <consortium name="Pathogen Informatics"/>
        </authorList>
    </citation>
    <scope>NUCLEOTIDE SEQUENCE [LARGE SCALE GENOMIC DNA]</scope>
    <source>
        <strain evidence="7 10">LSS23</strain>
        <strain evidence="8 9">LSS32</strain>
    </source>
</reference>
<keyword evidence="5 6" id="KW-0472">Membrane</keyword>
<evidence type="ECO:0000256" key="5">
    <source>
        <dbReference type="ARBA" id="ARBA00023136"/>
    </source>
</evidence>
<evidence type="ECO:0000256" key="6">
    <source>
        <dbReference type="SAM" id="Phobius"/>
    </source>
</evidence>
<evidence type="ECO:0000256" key="1">
    <source>
        <dbReference type="ARBA" id="ARBA00004651"/>
    </source>
</evidence>
<dbReference type="InterPro" id="IPR050833">
    <property type="entry name" value="Poly_Biosynth_Transport"/>
</dbReference>
<evidence type="ECO:0000313" key="7">
    <source>
        <dbReference type="EMBL" id="CYU38032.1"/>
    </source>
</evidence>
<proteinExistence type="predicted"/>
<dbReference type="PANTHER" id="PTHR30250">
    <property type="entry name" value="PST FAMILY PREDICTED COLANIC ACID TRANSPORTER"/>
    <property type="match status" value="1"/>
</dbReference>
<feature type="transmembrane region" description="Helical" evidence="6">
    <location>
        <begin position="352"/>
        <end position="372"/>
    </location>
</feature>